<dbReference type="OrthoDB" id="7949219at2"/>
<keyword evidence="3" id="KW-1185">Reference proteome</keyword>
<dbReference type="AlphaFoldDB" id="A0A317ZNQ7"/>
<feature type="domain" description="Bacterial bifunctional deaminase-reductase C-terminal" evidence="1">
    <location>
        <begin position="4"/>
        <end position="166"/>
    </location>
</feature>
<gene>
    <name evidence="2" type="ORF">CTB96_15780</name>
</gene>
<accession>A0A317ZNQ7</accession>
<dbReference type="PANTHER" id="PTHR38011">
    <property type="entry name" value="DIHYDROFOLATE REDUCTASE FAMILY PROTEIN (AFU_ORTHOLOGUE AFUA_8G06820)"/>
    <property type="match status" value="1"/>
</dbReference>
<sequence length="189" mass="20506">MGTVEANISMSLDGFVTGPDLERYPGLGRGGEILHAWTGERRAMDLAMGEERQIAGSVITSRRIFDDTDGWAAENGFFKLPVFVLTHRAHPVVVTGETTFTFVTGGIREAVDAAQAAAGHRVVHIMGGAGVIQQALAAGLVDELFLHVAPVLLGGGTRLFEHLDRVISLERAEVVESRYSTHLRYRVLR</sequence>
<dbReference type="InterPro" id="IPR002734">
    <property type="entry name" value="RibDG_C"/>
</dbReference>
<dbReference type="EMBL" id="QHLY01000012">
    <property type="protein sequence ID" value="PXA68096.1"/>
    <property type="molecule type" value="Genomic_DNA"/>
</dbReference>
<reference evidence="2 3" key="1">
    <citation type="submission" date="2018-05" db="EMBL/GenBank/DDBJ databases">
        <title>Genetic diversity of glacier-inhabiting Cryobacterium bacteria in China and description of Cryobacterium mengkeensis sp. nov. and Arthrobacter glacialis sp. nov.</title>
        <authorList>
            <person name="Liu Q."/>
            <person name="Xin Y.-H."/>
        </authorList>
    </citation>
    <scope>NUCLEOTIDE SEQUENCE [LARGE SCALE GENOMIC DNA]</scope>
    <source>
        <strain evidence="2 3">SK-1</strain>
    </source>
</reference>
<evidence type="ECO:0000313" key="3">
    <source>
        <dbReference type="Proteomes" id="UP000246722"/>
    </source>
</evidence>
<dbReference type="PANTHER" id="PTHR38011:SF12">
    <property type="entry name" value="BIFUNCTIONAL DEAMINASE-REDUCTASE DOMAIN PROTEIN"/>
    <property type="match status" value="1"/>
</dbReference>
<dbReference type="Pfam" id="PF01872">
    <property type="entry name" value="RibD_C"/>
    <property type="match status" value="1"/>
</dbReference>
<proteinExistence type="predicted"/>
<protein>
    <recommendedName>
        <fullName evidence="1">Bacterial bifunctional deaminase-reductase C-terminal domain-containing protein</fullName>
    </recommendedName>
</protein>
<dbReference type="InterPro" id="IPR024072">
    <property type="entry name" value="DHFR-like_dom_sf"/>
</dbReference>
<evidence type="ECO:0000259" key="1">
    <source>
        <dbReference type="Pfam" id="PF01872"/>
    </source>
</evidence>
<dbReference type="GO" id="GO:0008703">
    <property type="term" value="F:5-amino-6-(5-phosphoribosylamino)uracil reductase activity"/>
    <property type="evidence" value="ECO:0007669"/>
    <property type="project" value="InterPro"/>
</dbReference>
<dbReference type="RefSeq" id="WP_110127767.1">
    <property type="nucleotide sequence ID" value="NZ_QHLY01000012.1"/>
</dbReference>
<dbReference type="Proteomes" id="UP000246722">
    <property type="component" value="Unassembled WGS sequence"/>
</dbReference>
<name>A0A317ZNQ7_9MICO</name>
<comment type="caution">
    <text evidence="2">The sequence shown here is derived from an EMBL/GenBank/DDBJ whole genome shotgun (WGS) entry which is preliminary data.</text>
</comment>
<dbReference type="InterPro" id="IPR050765">
    <property type="entry name" value="Riboflavin_Biosynth_HTPR"/>
</dbReference>
<organism evidence="2 3">
    <name type="scientific">Cryobacterium arcticum</name>
    <dbReference type="NCBI Taxonomy" id="670052"/>
    <lineage>
        <taxon>Bacteria</taxon>
        <taxon>Bacillati</taxon>
        <taxon>Actinomycetota</taxon>
        <taxon>Actinomycetes</taxon>
        <taxon>Micrococcales</taxon>
        <taxon>Microbacteriaceae</taxon>
        <taxon>Cryobacterium</taxon>
    </lineage>
</organism>
<dbReference type="Gene3D" id="3.40.430.10">
    <property type="entry name" value="Dihydrofolate Reductase, subunit A"/>
    <property type="match status" value="1"/>
</dbReference>
<dbReference type="GO" id="GO:0009231">
    <property type="term" value="P:riboflavin biosynthetic process"/>
    <property type="evidence" value="ECO:0007669"/>
    <property type="project" value="InterPro"/>
</dbReference>
<dbReference type="SUPFAM" id="SSF53597">
    <property type="entry name" value="Dihydrofolate reductase-like"/>
    <property type="match status" value="1"/>
</dbReference>
<evidence type="ECO:0000313" key="2">
    <source>
        <dbReference type="EMBL" id="PXA68096.1"/>
    </source>
</evidence>